<dbReference type="AlphaFoldDB" id="A0AAV4NPA3"/>
<proteinExistence type="predicted"/>
<evidence type="ECO:0000313" key="3">
    <source>
        <dbReference type="Proteomes" id="UP001054945"/>
    </source>
</evidence>
<dbReference type="EMBL" id="BPLR01021088">
    <property type="protein sequence ID" value="GIX85731.1"/>
    <property type="molecule type" value="Genomic_DNA"/>
</dbReference>
<organism evidence="2 3">
    <name type="scientific">Caerostris extrusa</name>
    <name type="common">Bark spider</name>
    <name type="synonym">Caerostris bankana</name>
    <dbReference type="NCBI Taxonomy" id="172846"/>
    <lineage>
        <taxon>Eukaryota</taxon>
        <taxon>Metazoa</taxon>
        <taxon>Ecdysozoa</taxon>
        <taxon>Arthropoda</taxon>
        <taxon>Chelicerata</taxon>
        <taxon>Arachnida</taxon>
        <taxon>Araneae</taxon>
        <taxon>Araneomorphae</taxon>
        <taxon>Entelegynae</taxon>
        <taxon>Araneoidea</taxon>
        <taxon>Araneidae</taxon>
        <taxon>Caerostris</taxon>
    </lineage>
</organism>
<keyword evidence="3" id="KW-1185">Reference proteome</keyword>
<comment type="caution">
    <text evidence="2">The sequence shown here is derived from an EMBL/GenBank/DDBJ whole genome shotgun (WGS) entry which is preliminary data.</text>
</comment>
<name>A0AAV4NPA3_CAEEX</name>
<evidence type="ECO:0000313" key="2">
    <source>
        <dbReference type="EMBL" id="GIX85731.1"/>
    </source>
</evidence>
<accession>A0AAV4NPA3</accession>
<feature type="region of interest" description="Disordered" evidence="1">
    <location>
        <begin position="77"/>
        <end position="103"/>
    </location>
</feature>
<sequence>MLVRIVKEIFWATQRFLAAKRFYLEMKMVIETHFGRRWKTPKASVKLKFDVTCREAGSLVKYFLTLIIFTEFSRGFGKQQDDQRNRNIQVGAKGSDKSSFPKP</sequence>
<evidence type="ECO:0000256" key="1">
    <source>
        <dbReference type="SAM" id="MobiDB-lite"/>
    </source>
</evidence>
<reference evidence="2 3" key="1">
    <citation type="submission" date="2021-06" db="EMBL/GenBank/DDBJ databases">
        <title>Caerostris extrusa draft genome.</title>
        <authorList>
            <person name="Kono N."/>
            <person name="Arakawa K."/>
        </authorList>
    </citation>
    <scope>NUCLEOTIDE SEQUENCE [LARGE SCALE GENOMIC DNA]</scope>
</reference>
<dbReference type="Proteomes" id="UP001054945">
    <property type="component" value="Unassembled WGS sequence"/>
</dbReference>
<gene>
    <name evidence="2" type="ORF">CEXT_696081</name>
</gene>
<protein>
    <submittedName>
        <fullName evidence="2">Uncharacterized protein</fullName>
    </submittedName>
</protein>